<evidence type="ECO:0000313" key="1">
    <source>
        <dbReference type="EMBL" id="NGP88735.1"/>
    </source>
</evidence>
<gene>
    <name evidence="1" type="ORF">G3569_10235</name>
</gene>
<protein>
    <submittedName>
        <fullName evidence="1">Uncharacterized protein</fullName>
    </submittedName>
</protein>
<evidence type="ECO:0000313" key="2">
    <source>
        <dbReference type="Proteomes" id="UP000479132"/>
    </source>
</evidence>
<organism evidence="1 2">
    <name type="scientific">Fodinibius halophilus</name>
    <dbReference type="NCBI Taxonomy" id="1736908"/>
    <lineage>
        <taxon>Bacteria</taxon>
        <taxon>Pseudomonadati</taxon>
        <taxon>Balneolota</taxon>
        <taxon>Balneolia</taxon>
        <taxon>Balneolales</taxon>
        <taxon>Balneolaceae</taxon>
        <taxon>Fodinibius</taxon>
    </lineage>
</organism>
<reference evidence="1 2" key="1">
    <citation type="submission" date="2020-02" db="EMBL/GenBank/DDBJ databases">
        <title>Aliifodinibius halophilus 2W32, complete genome.</title>
        <authorList>
            <person name="Li Y."/>
            <person name="Wu S."/>
        </authorList>
    </citation>
    <scope>NUCLEOTIDE SEQUENCE [LARGE SCALE GENOMIC DNA]</scope>
    <source>
        <strain evidence="1 2">2W32</strain>
    </source>
</reference>
<dbReference type="SUPFAM" id="SSF54637">
    <property type="entry name" value="Thioesterase/thiol ester dehydrase-isomerase"/>
    <property type="match status" value="1"/>
</dbReference>
<dbReference type="AlphaFoldDB" id="A0A6M1T622"/>
<comment type="caution">
    <text evidence="1">The sequence shown here is derived from an EMBL/GenBank/DDBJ whole genome shotgun (WGS) entry which is preliminary data.</text>
</comment>
<name>A0A6M1T622_9BACT</name>
<dbReference type="RefSeq" id="WP_165268776.1">
    <property type="nucleotide sequence ID" value="NZ_JAALLS010000012.1"/>
</dbReference>
<dbReference type="EMBL" id="JAALLS010000012">
    <property type="protein sequence ID" value="NGP88735.1"/>
    <property type="molecule type" value="Genomic_DNA"/>
</dbReference>
<accession>A0A6M1T622</accession>
<sequence length="101" mass="11773">MYKKQFDLRYFEMGQHGEATPVTILTLLEEAAADHCLSIGYSLYDLLEKGIGWGLLSERMKMNQCQISQKLLMQIEKNHFPINNKRFCIGPQLRNQLPDIR</sequence>
<dbReference type="Proteomes" id="UP000479132">
    <property type="component" value="Unassembled WGS sequence"/>
</dbReference>
<dbReference type="InterPro" id="IPR029069">
    <property type="entry name" value="HotDog_dom_sf"/>
</dbReference>
<proteinExistence type="predicted"/>
<dbReference type="Gene3D" id="3.10.129.10">
    <property type="entry name" value="Hotdog Thioesterase"/>
    <property type="match status" value="1"/>
</dbReference>
<keyword evidence="2" id="KW-1185">Reference proteome</keyword>